<dbReference type="CDD" id="cd00093">
    <property type="entry name" value="HTH_XRE"/>
    <property type="match status" value="1"/>
</dbReference>
<dbReference type="Gene3D" id="1.10.260.40">
    <property type="entry name" value="lambda repressor-like DNA-binding domains"/>
    <property type="match status" value="1"/>
</dbReference>
<name>A0A068YVI3_BIFBI</name>
<dbReference type="SUPFAM" id="SSF47413">
    <property type="entry name" value="lambda repressor-like DNA-binding domains"/>
    <property type="match status" value="1"/>
</dbReference>
<accession>A0A068YVI3</accession>
<dbReference type="Pfam" id="PF06114">
    <property type="entry name" value="Peptidase_M78"/>
    <property type="match status" value="1"/>
</dbReference>
<proteinExistence type="inferred from homology"/>
<reference evidence="3" key="1">
    <citation type="submission" date="2013-11" db="EMBL/GenBank/DDBJ databases">
        <title>A murein lytic enzyme of Bifidobacterium bifidum MIMBb75 modulates dendritic cell maturation through its CHAP amidase domain.</title>
        <authorList>
            <person name="Guglielmetti S."/>
        </authorList>
    </citation>
    <scope>NUCLEOTIDE SEQUENCE</scope>
    <source>
        <strain evidence="3">MIMBb75</strain>
    </source>
</reference>
<comment type="similarity">
    <text evidence="1">Belongs to the short-chain fatty acyl-CoA assimilation regulator (ScfR) family.</text>
</comment>
<evidence type="ECO:0000256" key="1">
    <source>
        <dbReference type="ARBA" id="ARBA00007227"/>
    </source>
</evidence>
<organism evidence="3">
    <name type="scientific">Bifidobacterium bifidum</name>
    <dbReference type="NCBI Taxonomy" id="1681"/>
    <lineage>
        <taxon>Bacteria</taxon>
        <taxon>Bacillati</taxon>
        <taxon>Actinomycetota</taxon>
        <taxon>Actinomycetes</taxon>
        <taxon>Bifidobacteriales</taxon>
        <taxon>Bifidobacteriaceae</taxon>
        <taxon>Bifidobacterium</taxon>
    </lineage>
</organism>
<dbReference type="Gene3D" id="1.10.10.2910">
    <property type="match status" value="1"/>
</dbReference>
<evidence type="ECO:0000259" key="2">
    <source>
        <dbReference type="PROSITE" id="PS50943"/>
    </source>
</evidence>
<feature type="domain" description="HTH cro/C1-type" evidence="2">
    <location>
        <begin position="12"/>
        <end position="66"/>
    </location>
</feature>
<dbReference type="PANTHER" id="PTHR43236">
    <property type="entry name" value="ANTITOXIN HIGA1"/>
    <property type="match status" value="1"/>
</dbReference>
<dbReference type="InterPro" id="IPR052345">
    <property type="entry name" value="Rad_response_metalloprotease"/>
</dbReference>
<dbReference type="Pfam" id="PF13560">
    <property type="entry name" value="HTH_31"/>
    <property type="match status" value="1"/>
</dbReference>
<dbReference type="PROSITE" id="PS50943">
    <property type="entry name" value="HTH_CROC1"/>
    <property type="match status" value="1"/>
</dbReference>
<evidence type="ECO:0000313" key="3">
    <source>
        <dbReference type="EMBL" id="CDS55425.1"/>
    </source>
</evidence>
<dbReference type="InterPro" id="IPR010359">
    <property type="entry name" value="IrrE_HExxH"/>
</dbReference>
<dbReference type="SMART" id="SM00530">
    <property type="entry name" value="HTH_XRE"/>
    <property type="match status" value="1"/>
</dbReference>
<dbReference type="InterPro" id="IPR001387">
    <property type="entry name" value="Cro/C1-type_HTH"/>
</dbReference>
<dbReference type="InterPro" id="IPR010982">
    <property type="entry name" value="Lambda_DNA-bd_dom_sf"/>
</dbReference>
<sequence length="405" mass="44694">MKAMTEYHAERIAQARHLEGMTQRELSERSHISQSKLSKLQNGFIVFKENEARSIAAALGFPVSYFTREDPILPMTAVTYRKTSKSSMGELSAVSIEYSELCTTVSRLSGLLGMTAGKTAWIRKIAPRTPELSVSEIDRIANQARTCMGLEPVGPIGNLTRSLERQGIVVAPMKSTGGSDDGKTRLTSEGITYPQCEGMPCIGYSAGKRIGGDRQRFTKAHELGHLILHRFRRPDTPQQMEREAHLFAGALLLPAEDMSRTVQRNATLSDFLKIKSGWGASIAASISRARALGIISSERYRSLQIQLSSRGWRKQEPVNVGEEHPLLLKQMIQAVFGVGSSIGGEQAIKSFDAAGKLAIPFRYLDCWSDGLVEEGVEFGFVEDRINSVASDRVRHDVERERIPVG</sequence>
<dbReference type="PANTHER" id="PTHR43236:SF1">
    <property type="entry name" value="BLL7220 PROTEIN"/>
    <property type="match status" value="1"/>
</dbReference>
<dbReference type="EMBL" id="HG794715">
    <property type="protein sequence ID" value="CDS55425.1"/>
    <property type="molecule type" value="Genomic_DNA"/>
</dbReference>
<dbReference type="GO" id="GO:0003677">
    <property type="term" value="F:DNA binding"/>
    <property type="evidence" value="ECO:0007669"/>
    <property type="project" value="InterPro"/>
</dbReference>
<protein>
    <recommendedName>
        <fullName evidence="2">HTH cro/C1-type domain-containing protein</fullName>
    </recommendedName>
</protein>
<dbReference type="AlphaFoldDB" id="A0A068YVI3"/>